<dbReference type="GO" id="GO:0007585">
    <property type="term" value="P:respiratory gaseous exchange by respiratory system"/>
    <property type="evidence" value="ECO:0007669"/>
    <property type="project" value="UniProtKB-KW"/>
</dbReference>
<dbReference type="Pfam" id="PF09006">
    <property type="entry name" value="Surfac_D-trimer"/>
    <property type="match status" value="1"/>
</dbReference>
<evidence type="ECO:0000256" key="13">
    <source>
        <dbReference type="SAM" id="Coils"/>
    </source>
</evidence>
<evidence type="ECO:0000256" key="3">
    <source>
        <dbReference type="ARBA" id="ARBA00007899"/>
    </source>
</evidence>
<keyword evidence="11" id="KW-1015">Disulfide bond</keyword>
<dbReference type="InterPro" id="IPR015097">
    <property type="entry name" value="Surfac_D-trimer"/>
</dbReference>
<protein>
    <submittedName>
        <fullName evidence="16">Pulmonary surfactant-associated protein D</fullName>
    </submittedName>
</protein>
<evidence type="ECO:0000256" key="10">
    <source>
        <dbReference type="ARBA" id="ARBA00023119"/>
    </source>
</evidence>
<feature type="non-terminal residue" evidence="16">
    <location>
        <position position="465"/>
    </location>
</feature>
<dbReference type="SUPFAM" id="SSF57944">
    <property type="entry name" value="Triple coiled coil domain of C-type lectins"/>
    <property type="match status" value="1"/>
</dbReference>
<evidence type="ECO:0000313" key="17">
    <source>
        <dbReference type="Proteomes" id="UP000018936"/>
    </source>
</evidence>
<comment type="subcellular location">
    <subcellularLocation>
        <location evidence="1">Secreted</location>
    </subcellularLocation>
</comment>
<evidence type="ECO:0000256" key="12">
    <source>
        <dbReference type="ARBA" id="ARBA00023278"/>
    </source>
</evidence>
<dbReference type="FunFam" id="3.10.100.10:FF:000045">
    <property type="entry name" value="Pulmonary surfactant-associated protein D"/>
    <property type="match status" value="1"/>
</dbReference>
<evidence type="ECO:0000256" key="8">
    <source>
        <dbReference type="ARBA" id="ARBA00022737"/>
    </source>
</evidence>
<dbReference type="GO" id="GO:0005615">
    <property type="term" value="C:extracellular space"/>
    <property type="evidence" value="ECO:0007669"/>
    <property type="project" value="TreeGrafter"/>
</dbReference>
<reference evidence="16 17" key="1">
    <citation type="journal article" date="2013" name="Proc. Natl. Acad. Sci. U.S.A.">
        <title>The king cobra genome reveals dynamic gene evolution and adaptation in the snake venom system.</title>
        <authorList>
            <person name="Vonk F.J."/>
            <person name="Casewell N.R."/>
            <person name="Henkel C.V."/>
            <person name="Heimberg A.M."/>
            <person name="Jansen H.J."/>
            <person name="McCleary R.J."/>
            <person name="Kerkkamp H.M."/>
            <person name="Vos R.A."/>
            <person name="Guerreiro I."/>
            <person name="Calvete J.J."/>
            <person name="Wuster W."/>
            <person name="Woods A.E."/>
            <person name="Logan J.M."/>
            <person name="Harrison R.A."/>
            <person name="Castoe T.A."/>
            <person name="de Koning A.P."/>
            <person name="Pollock D.D."/>
            <person name="Yandell M."/>
            <person name="Calderon D."/>
            <person name="Renjifo C."/>
            <person name="Currier R.B."/>
            <person name="Salgado D."/>
            <person name="Pla D."/>
            <person name="Sanz L."/>
            <person name="Hyder A.S."/>
            <person name="Ribeiro J.M."/>
            <person name="Arntzen J.W."/>
            <person name="van den Thillart G.E."/>
            <person name="Boetzer M."/>
            <person name="Pirovano W."/>
            <person name="Dirks R.P."/>
            <person name="Spaink H.P."/>
            <person name="Duboule D."/>
            <person name="McGlinn E."/>
            <person name="Kini R.M."/>
            <person name="Richardson M.K."/>
        </authorList>
    </citation>
    <scope>NUCLEOTIDE SEQUENCE</scope>
    <source>
        <tissue evidence="16">Blood</tissue>
    </source>
</reference>
<dbReference type="InterPro" id="IPR051077">
    <property type="entry name" value="Ca-dependent_lectin"/>
</dbReference>
<keyword evidence="13" id="KW-0175">Coiled coil</keyword>
<dbReference type="InterPro" id="IPR008160">
    <property type="entry name" value="Collagen"/>
</dbReference>
<dbReference type="InterPro" id="IPR016186">
    <property type="entry name" value="C-type_lectin-like/link_sf"/>
</dbReference>
<feature type="compositionally biased region" description="Basic and acidic residues" evidence="14">
    <location>
        <begin position="86"/>
        <end position="105"/>
    </location>
</feature>
<keyword evidence="9" id="KW-0106">Calcium</keyword>
<evidence type="ECO:0000256" key="2">
    <source>
        <dbReference type="ARBA" id="ARBA00006250"/>
    </source>
</evidence>
<dbReference type="Gene3D" id="1.20.5.360">
    <property type="entry name" value="SFTPD helical domain"/>
    <property type="match status" value="1"/>
</dbReference>
<dbReference type="FunFam" id="1.20.5.360:FF:000001">
    <property type="entry name" value="Pulmonary surfactant-associated protein D"/>
    <property type="match status" value="1"/>
</dbReference>
<comment type="similarity">
    <text evidence="3">Belongs to the SFTPD family.</text>
</comment>
<dbReference type="AlphaFoldDB" id="V8NP22"/>
<dbReference type="PANTHER" id="PTHR24024:SF15">
    <property type="entry name" value="PULMONARY SURFACTANT-ASSOCIATED PROTEIN D"/>
    <property type="match status" value="1"/>
</dbReference>
<keyword evidence="12" id="KW-0379">Hydroxylation</keyword>
<evidence type="ECO:0000256" key="9">
    <source>
        <dbReference type="ARBA" id="ARBA00022837"/>
    </source>
</evidence>
<evidence type="ECO:0000256" key="14">
    <source>
        <dbReference type="SAM" id="MobiDB-lite"/>
    </source>
</evidence>
<accession>V8NP22</accession>
<evidence type="ECO:0000256" key="5">
    <source>
        <dbReference type="ARBA" id="ARBA00022525"/>
    </source>
</evidence>
<name>V8NP22_OPHHA</name>
<dbReference type="EMBL" id="AZIM01002445">
    <property type="protein sequence ID" value="ETE64009.1"/>
    <property type="molecule type" value="Genomic_DNA"/>
</dbReference>
<dbReference type="InterPro" id="IPR016187">
    <property type="entry name" value="CTDL_fold"/>
</dbReference>
<gene>
    <name evidence="16" type="primary">SFTPD</name>
    <name evidence="16" type="ORF">L345_10228</name>
</gene>
<keyword evidence="6" id="KW-0732">Signal</keyword>
<comment type="similarity">
    <text evidence="2">Belongs to the true venom lectin family.</text>
</comment>
<dbReference type="SMART" id="SM00034">
    <property type="entry name" value="CLECT"/>
    <property type="match status" value="2"/>
</dbReference>
<keyword evidence="10" id="KW-0176">Collagen</keyword>
<keyword evidence="17" id="KW-1185">Reference proteome</keyword>
<evidence type="ECO:0000256" key="11">
    <source>
        <dbReference type="ARBA" id="ARBA00023157"/>
    </source>
</evidence>
<dbReference type="GO" id="GO:0005581">
    <property type="term" value="C:collagen trimer"/>
    <property type="evidence" value="ECO:0007669"/>
    <property type="project" value="UniProtKB-KW"/>
</dbReference>
<keyword evidence="8" id="KW-0677">Repeat</keyword>
<feature type="compositionally biased region" description="Low complexity" evidence="14">
    <location>
        <begin position="117"/>
        <end position="130"/>
    </location>
</feature>
<keyword evidence="7" id="KW-0430">Lectin</keyword>
<proteinExistence type="inferred from homology"/>
<feature type="region of interest" description="Disordered" evidence="14">
    <location>
        <begin position="86"/>
        <end position="171"/>
    </location>
</feature>
<dbReference type="OrthoDB" id="10255512at2759"/>
<evidence type="ECO:0000256" key="4">
    <source>
        <dbReference type="ARBA" id="ARBA00011267"/>
    </source>
</evidence>
<dbReference type="PANTHER" id="PTHR24024">
    <property type="entry name" value="PULMONARY SURFACTANT-ASSOCIATED PROTEIN A"/>
    <property type="match status" value="1"/>
</dbReference>
<evidence type="ECO:0000256" key="6">
    <source>
        <dbReference type="ARBA" id="ARBA00022729"/>
    </source>
</evidence>
<evidence type="ECO:0000256" key="7">
    <source>
        <dbReference type="ARBA" id="ARBA00022734"/>
    </source>
</evidence>
<dbReference type="Pfam" id="PF01391">
    <property type="entry name" value="Collagen"/>
    <property type="match status" value="1"/>
</dbReference>
<dbReference type="GO" id="GO:0005771">
    <property type="term" value="C:multivesicular body"/>
    <property type="evidence" value="ECO:0007669"/>
    <property type="project" value="TreeGrafter"/>
</dbReference>
<dbReference type="InterPro" id="IPR001304">
    <property type="entry name" value="C-type_lectin-like"/>
</dbReference>
<feature type="coiled-coil region" evidence="13">
    <location>
        <begin position="176"/>
        <end position="203"/>
    </location>
</feature>
<evidence type="ECO:0000256" key="1">
    <source>
        <dbReference type="ARBA" id="ARBA00004613"/>
    </source>
</evidence>
<dbReference type="SUPFAM" id="SSF56436">
    <property type="entry name" value="C-type lectin-like"/>
    <property type="match status" value="2"/>
</dbReference>
<feature type="non-terminal residue" evidence="16">
    <location>
        <position position="1"/>
    </location>
</feature>
<feature type="domain" description="C-type lectin" evidence="15">
    <location>
        <begin position="212"/>
        <end position="326"/>
    </location>
</feature>
<dbReference type="GO" id="GO:0046872">
    <property type="term" value="F:metal ion binding"/>
    <property type="evidence" value="ECO:0007669"/>
    <property type="project" value="UniProtKB-KW"/>
</dbReference>
<keyword evidence="5" id="KW-0964">Secreted</keyword>
<dbReference type="PROSITE" id="PS50041">
    <property type="entry name" value="C_TYPE_LECTIN_2"/>
    <property type="match status" value="2"/>
</dbReference>
<comment type="caution">
    <text evidence="16">The sequence shown here is derived from an EMBL/GenBank/DDBJ whole genome shotgun (WGS) entry which is preliminary data.</text>
</comment>
<feature type="domain" description="C-type lectin" evidence="15">
    <location>
        <begin position="341"/>
        <end position="432"/>
    </location>
</feature>
<evidence type="ECO:0000313" key="16">
    <source>
        <dbReference type="EMBL" id="ETE64009.1"/>
    </source>
</evidence>
<organism evidence="16 17">
    <name type="scientific">Ophiophagus hannah</name>
    <name type="common">King cobra</name>
    <name type="synonym">Naja hannah</name>
    <dbReference type="NCBI Taxonomy" id="8665"/>
    <lineage>
        <taxon>Eukaryota</taxon>
        <taxon>Metazoa</taxon>
        <taxon>Chordata</taxon>
        <taxon>Craniata</taxon>
        <taxon>Vertebrata</taxon>
        <taxon>Euteleostomi</taxon>
        <taxon>Lepidosauria</taxon>
        <taxon>Squamata</taxon>
        <taxon>Bifurcata</taxon>
        <taxon>Unidentata</taxon>
        <taxon>Episquamata</taxon>
        <taxon>Toxicofera</taxon>
        <taxon>Serpentes</taxon>
        <taxon>Colubroidea</taxon>
        <taxon>Elapidae</taxon>
        <taxon>Elapinae</taxon>
        <taxon>Ophiophagus</taxon>
    </lineage>
</organism>
<feature type="compositionally biased region" description="Basic and acidic residues" evidence="14">
    <location>
        <begin position="156"/>
        <end position="168"/>
    </location>
</feature>
<comment type="subunit">
    <text evidence="4">Oligomeric complex of 4 set of homotrimers.</text>
</comment>
<evidence type="ECO:0000259" key="15">
    <source>
        <dbReference type="PROSITE" id="PS50041"/>
    </source>
</evidence>
<dbReference type="GO" id="GO:0030246">
    <property type="term" value="F:carbohydrate binding"/>
    <property type="evidence" value="ECO:0007669"/>
    <property type="project" value="UniProtKB-KW"/>
</dbReference>
<dbReference type="Pfam" id="PF00059">
    <property type="entry name" value="Lectin_C"/>
    <property type="match status" value="2"/>
</dbReference>
<dbReference type="Proteomes" id="UP000018936">
    <property type="component" value="Unassembled WGS sequence"/>
</dbReference>
<sequence length="465" mass="50318">MIEKLELMLLNSRSLKGQLSPLVHDLYSGPLRTSEIAKSYLSAMLVVLLFCALVSAVASVSTPAPQKVIHSWNACSLVVCEPAEKGIPGRDGRDGIQGLKGEKGEQGLQGPKGSLGPPGKMGPAGPAGQKGSQGNRLQGPPGPQGPVGKPGSPGTKGDRGATGERGIKGDSGLSEVNLLKTKVSALEGQLKALQASFAKYQKVVTFPGGRTVGSKVFKTSGYEGNFDDLRQRCAQAGGQLATPRNAAENDAIQKIVLLYNKVAFLGITDLKTEGTFKYLNDQPLTYVNWLPGEPNNNGGKENCVEVFSNGKWNDKSCGEKRLLIAIVGDKLFASTGKTSVFGKTEVTCQEAHGSIAAPRNLNENKAIQKIVQYYNSYTYLGIMESDEPGKFHFRNGDPLNFTNWYKNEPSGQGAEKCVEMYNDGTWNDKMCNNYRLEPEWKQKKTLLEWLQTPFFYLKGETGGQK</sequence>
<dbReference type="Gene3D" id="3.10.100.10">
    <property type="entry name" value="Mannose-Binding Protein A, subunit A"/>
    <property type="match status" value="2"/>
</dbReference>